<dbReference type="Proteomes" id="UP000250235">
    <property type="component" value="Unassembled WGS sequence"/>
</dbReference>
<dbReference type="AlphaFoldDB" id="A0A2Z6ZVV8"/>
<name>A0A2Z6ZVV8_9LAMI</name>
<sequence length="115" mass="11942">MSRRSSCAGRTNGAMVAAAHRCCIGWSGAARRGTLRCGRELVARGGRTSLLEWATLGAAWSTPVVRSLRNVACAAAAFLLVAAAGRPALWRVSGDVVTAGLNSSRFWFGPVPGSP</sequence>
<evidence type="ECO:0000313" key="1">
    <source>
        <dbReference type="EMBL" id="KZV07069.1"/>
    </source>
</evidence>
<evidence type="ECO:0000313" key="2">
    <source>
        <dbReference type="Proteomes" id="UP000250235"/>
    </source>
</evidence>
<keyword evidence="2" id="KW-1185">Reference proteome</keyword>
<accession>A0A2Z6ZVV8</accession>
<reference evidence="1 2" key="1">
    <citation type="journal article" date="2015" name="Proc. Natl. Acad. Sci. U.S.A.">
        <title>The resurrection genome of Boea hygrometrica: A blueprint for survival of dehydration.</title>
        <authorList>
            <person name="Xiao L."/>
            <person name="Yang G."/>
            <person name="Zhang L."/>
            <person name="Yang X."/>
            <person name="Zhao S."/>
            <person name="Ji Z."/>
            <person name="Zhou Q."/>
            <person name="Hu M."/>
            <person name="Wang Y."/>
            <person name="Chen M."/>
            <person name="Xu Y."/>
            <person name="Jin H."/>
            <person name="Xiao X."/>
            <person name="Hu G."/>
            <person name="Bao F."/>
            <person name="Hu Y."/>
            <person name="Wan P."/>
            <person name="Li L."/>
            <person name="Deng X."/>
            <person name="Kuang T."/>
            <person name="Xiang C."/>
            <person name="Zhu J.K."/>
            <person name="Oliver M.J."/>
            <person name="He Y."/>
        </authorList>
    </citation>
    <scope>NUCLEOTIDE SEQUENCE [LARGE SCALE GENOMIC DNA]</scope>
    <source>
        <strain evidence="2">cv. XS01</strain>
    </source>
</reference>
<organism evidence="1 2">
    <name type="scientific">Dorcoceras hygrometricum</name>
    <dbReference type="NCBI Taxonomy" id="472368"/>
    <lineage>
        <taxon>Eukaryota</taxon>
        <taxon>Viridiplantae</taxon>
        <taxon>Streptophyta</taxon>
        <taxon>Embryophyta</taxon>
        <taxon>Tracheophyta</taxon>
        <taxon>Spermatophyta</taxon>
        <taxon>Magnoliopsida</taxon>
        <taxon>eudicotyledons</taxon>
        <taxon>Gunneridae</taxon>
        <taxon>Pentapetalae</taxon>
        <taxon>asterids</taxon>
        <taxon>lamiids</taxon>
        <taxon>Lamiales</taxon>
        <taxon>Gesneriaceae</taxon>
        <taxon>Didymocarpoideae</taxon>
        <taxon>Trichosporeae</taxon>
        <taxon>Loxocarpinae</taxon>
        <taxon>Dorcoceras</taxon>
    </lineage>
</organism>
<protein>
    <submittedName>
        <fullName evidence="1">Uncharacterized protein</fullName>
    </submittedName>
</protein>
<proteinExistence type="predicted"/>
<gene>
    <name evidence="1" type="ORF">F511_45448</name>
</gene>
<dbReference type="EMBL" id="KV044921">
    <property type="protein sequence ID" value="KZV07069.1"/>
    <property type="molecule type" value="Genomic_DNA"/>
</dbReference>